<accession>A0A4Q0T299</accession>
<dbReference type="RefSeq" id="WP_128913973.1">
    <property type="nucleotide sequence ID" value="NZ_RDSM01000002.1"/>
</dbReference>
<keyword evidence="2" id="KW-0238">DNA-binding</keyword>
<evidence type="ECO:0000256" key="3">
    <source>
        <dbReference type="ARBA" id="ARBA00023163"/>
    </source>
</evidence>
<dbReference type="InterPro" id="IPR009057">
    <property type="entry name" value="Homeodomain-like_sf"/>
</dbReference>
<dbReference type="SUPFAM" id="SSF46689">
    <property type="entry name" value="Homeodomain-like"/>
    <property type="match status" value="2"/>
</dbReference>
<dbReference type="AlphaFoldDB" id="A0A4Q0T299"/>
<gene>
    <name evidence="5" type="ORF">GRAN_3387</name>
</gene>
<feature type="domain" description="HTH araC/xylS-type" evidence="4">
    <location>
        <begin position="172"/>
        <end position="270"/>
    </location>
</feature>
<dbReference type="PRINTS" id="PR00032">
    <property type="entry name" value="HTHARAC"/>
</dbReference>
<dbReference type="GO" id="GO:0043565">
    <property type="term" value="F:sequence-specific DNA binding"/>
    <property type="evidence" value="ECO:0007669"/>
    <property type="project" value="InterPro"/>
</dbReference>
<evidence type="ECO:0000256" key="2">
    <source>
        <dbReference type="ARBA" id="ARBA00023125"/>
    </source>
</evidence>
<sequence length="298" mass="33824">MGPRIPETGSFEAVETYLLRGAMMSASPNLLPNLLWIDFLVKREKLDLPLSLPKSFAVQPVRWPFDLCHVMKSTAPWAACFDFDTPTRKGLEVLERVRSRFQSLPVVMLTTSKSKIHQRWAVQQQIWDYIQKPCTVKTVCDSLRPLHAEPSVNVVGTTAQPKLSSPEFNKLSPAVAYLRANYPDKIPLAKAADMCDLSPFQFSRIFKKVNGITFQDYVVQLRIRRAAELMKQRRSSVTDAAFEVGFNDLSYFARMFRKQIGMCPSRYRADTGPSQIALFPQLERAELQDSATSVARKS</sequence>
<dbReference type="Gene3D" id="3.40.50.2300">
    <property type="match status" value="1"/>
</dbReference>
<dbReference type="InterPro" id="IPR001789">
    <property type="entry name" value="Sig_transdc_resp-reg_receiver"/>
</dbReference>
<protein>
    <submittedName>
        <fullName evidence="5">Transcriptional regulator, AraC family</fullName>
    </submittedName>
</protein>
<keyword evidence="3" id="KW-0804">Transcription</keyword>
<dbReference type="EMBL" id="RDSM01000002">
    <property type="protein sequence ID" value="RXH56530.1"/>
    <property type="molecule type" value="Genomic_DNA"/>
</dbReference>
<proteinExistence type="predicted"/>
<evidence type="ECO:0000313" key="5">
    <source>
        <dbReference type="EMBL" id="RXH56530.1"/>
    </source>
</evidence>
<dbReference type="InterPro" id="IPR011006">
    <property type="entry name" value="CheY-like_superfamily"/>
</dbReference>
<dbReference type="GO" id="GO:0000160">
    <property type="term" value="P:phosphorelay signal transduction system"/>
    <property type="evidence" value="ECO:0007669"/>
    <property type="project" value="InterPro"/>
</dbReference>
<dbReference type="CDD" id="cd00156">
    <property type="entry name" value="REC"/>
    <property type="match status" value="1"/>
</dbReference>
<reference evidence="6" key="2">
    <citation type="submission" date="2019-02" db="EMBL/GenBank/DDBJ databases">
        <title>Granulicella sibirica sp. nov., a psychrotolerant acidobacterium isolated from an organic soil layer in forested tundra, West Siberia.</title>
        <authorList>
            <person name="Oshkin I.Y."/>
            <person name="Kulichevskaya I.S."/>
            <person name="Rijpstra W.I.C."/>
            <person name="Sinninghe Damste J.S."/>
            <person name="Rakitin A.L."/>
            <person name="Ravin N.V."/>
            <person name="Dedysh S.N."/>
        </authorList>
    </citation>
    <scope>NUCLEOTIDE SEQUENCE [LARGE SCALE GENOMIC DNA]</scope>
    <source>
        <strain evidence="6">AF10</strain>
    </source>
</reference>
<dbReference type="InterPro" id="IPR020449">
    <property type="entry name" value="Tscrpt_reg_AraC-type_HTH"/>
</dbReference>
<dbReference type="PANTHER" id="PTHR43280:SF28">
    <property type="entry name" value="HTH-TYPE TRANSCRIPTIONAL ACTIVATOR RHAS"/>
    <property type="match status" value="1"/>
</dbReference>
<dbReference type="Pfam" id="PF12833">
    <property type="entry name" value="HTH_18"/>
    <property type="match status" value="1"/>
</dbReference>
<keyword evidence="6" id="KW-1185">Reference proteome</keyword>
<dbReference type="PANTHER" id="PTHR43280">
    <property type="entry name" value="ARAC-FAMILY TRANSCRIPTIONAL REGULATOR"/>
    <property type="match status" value="1"/>
</dbReference>
<keyword evidence="1" id="KW-0805">Transcription regulation</keyword>
<evidence type="ECO:0000259" key="4">
    <source>
        <dbReference type="PROSITE" id="PS01124"/>
    </source>
</evidence>
<name>A0A4Q0T299_9BACT</name>
<dbReference type="Proteomes" id="UP000289437">
    <property type="component" value="Unassembled WGS sequence"/>
</dbReference>
<dbReference type="InterPro" id="IPR018060">
    <property type="entry name" value="HTH_AraC"/>
</dbReference>
<dbReference type="SUPFAM" id="SSF52172">
    <property type="entry name" value="CheY-like"/>
    <property type="match status" value="1"/>
</dbReference>
<evidence type="ECO:0000256" key="1">
    <source>
        <dbReference type="ARBA" id="ARBA00023015"/>
    </source>
</evidence>
<dbReference type="PROSITE" id="PS01124">
    <property type="entry name" value="HTH_ARAC_FAMILY_2"/>
    <property type="match status" value="1"/>
</dbReference>
<dbReference type="OrthoDB" id="112032at2"/>
<dbReference type="Pfam" id="PF00072">
    <property type="entry name" value="Response_reg"/>
    <property type="match status" value="1"/>
</dbReference>
<dbReference type="SMART" id="SM00342">
    <property type="entry name" value="HTH_ARAC"/>
    <property type="match status" value="1"/>
</dbReference>
<reference evidence="5 6" key="1">
    <citation type="submission" date="2018-11" db="EMBL/GenBank/DDBJ databases">
        <authorList>
            <person name="Mardanov A.V."/>
            <person name="Ravin N.V."/>
            <person name="Dedysh S.N."/>
        </authorList>
    </citation>
    <scope>NUCLEOTIDE SEQUENCE [LARGE SCALE GENOMIC DNA]</scope>
    <source>
        <strain evidence="5 6">AF10</strain>
    </source>
</reference>
<dbReference type="GO" id="GO:0003700">
    <property type="term" value="F:DNA-binding transcription factor activity"/>
    <property type="evidence" value="ECO:0007669"/>
    <property type="project" value="InterPro"/>
</dbReference>
<organism evidence="5 6">
    <name type="scientific">Granulicella sibirica</name>
    <dbReference type="NCBI Taxonomy" id="2479048"/>
    <lineage>
        <taxon>Bacteria</taxon>
        <taxon>Pseudomonadati</taxon>
        <taxon>Acidobacteriota</taxon>
        <taxon>Terriglobia</taxon>
        <taxon>Terriglobales</taxon>
        <taxon>Acidobacteriaceae</taxon>
        <taxon>Granulicella</taxon>
    </lineage>
</organism>
<comment type="caution">
    <text evidence="5">The sequence shown here is derived from an EMBL/GenBank/DDBJ whole genome shotgun (WGS) entry which is preliminary data.</text>
</comment>
<evidence type="ECO:0000313" key="6">
    <source>
        <dbReference type="Proteomes" id="UP000289437"/>
    </source>
</evidence>
<dbReference type="Gene3D" id="1.10.10.60">
    <property type="entry name" value="Homeodomain-like"/>
    <property type="match status" value="2"/>
</dbReference>